<reference evidence="2 3" key="1">
    <citation type="submission" date="2015-10" db="EMBL/GenBank/DDBJ databases">
        <title>Draft genome sequence of Streptomyces corchorusii DSM 40340, type strain for the species Streptomyces corchorusii.</title>
        <authorList>
            <person name="Ruckert C."/>
            <person name="Winkler A."/>
            <person name="Kalinowski J."/>
            <person name="Kampfer P."/>
            <person name="Glaeser S."/>
        </authorList>
    </citation>
    <scope>NUCLEOTIDE SEQUENCE [LARGE SCALE GENOMIC DNA]</scope>
    <source>
        <strain evidence="2 3">DSM 40340</strain>
    </source>
</reference>
<dbReference type="EMBL" id="LMWP01000042">
    <property type="protein sequence ID" value="KUN18657.1"/>
    <property type="molecule type" value="Genomic_DNA"/>
</dbReference>
<accession>A0A124HK67</accession>
<gene>
    <name evidence="2" type="ORF">AQJ11_33225</name>
</gene>
<sequence>MEEITAPSNDDEDEQRTCTRLLTAISDYRRRHHRAGPDILAPRPAGLGGEEWDHLTDAIDLYTHARVRRRLERIRERTDAERAAILTPTSPLHPPARDPHPHGRQRPMR</sequence>
<dbReference type="Proteomes" id="UP000053398">
    <property type="component" value="Unassembled WGS sequence"/>
</dbReference>
<dbReference type="RefSeq" id="WP_059265655.1">
    <property type="nucleotide sequence ID" value="NZ_KQ948365.1"/>
</dbReference>
<feature type="region of interest" description="Disordered" evidence="1">
    <location>
        <begin position="79"/>
        <end position="109"/>
    </location>
</feature>
<keyword evidence="3" id="KW-1185">Reference proteome</keyword>
<comment type="caution">
    <text evidence="2">The sequence shown here is derived from an EMBL/GenBank/DDBJ whole genome shotgun (WGS) entry which is preliminary data.</text>
</comment>
<name>A0A124HK67_STRCK</name>
<dbReference type="AlphaFoldDB" id="A0A124HK67"/>
<evidence type="ECO:0000256" key="1">
    <source>
        <dbReference type="SAM" id="MobiDB-lite"/>
    </source>
</evidence>
<organism evidence="2 3">
    <name type="scientific">Streptomyces corchorusii</name>
    <name type="common">Streptomyces chibaensis</name>
    <dbReference type="NCBI Taxonomy" id="1903"/>
    <lineage>
        <taxon>Bacteria</taxon>
        <taxon>Bacillati</taxon>
        <taxon>Actinomycetota</taxon>
        <taxon>Actinomycetes</taxon>
        <taxon>Kitasatosporales</taxon>
        <taxon>Streptomycetaceae</taxon>
        <taxon>Streptomyces</taxon>
    </lineage>
</organism>
<proteinExistence type="predicted"/>
<evidence type="ECO:0000313" key="2">
    <source>
        <dbReference type="EMBL" id="KUN18657.1"/>
    </source>
</evidence>
<evidence type="ECO:0000313" key="3">
    <source>
        <dbReference type="Proteomes" id="UP000053398"/>
    </source>
</evidence>
<protein>
    <submittedName>
        <fullName evidence="2">Uncharacterized protein</fullName>
    </submittedName>
</protein>